<dbReference type="EMBL" id="JAOYFB010000036">
    <property type="protein sequence ID" value="KAK4021563.1"/>
    <property type="molecule type" value="Genomic_DNA"/>
</dbReference>
<accession>A0ABR0A948</accession>
<evidence type="ECO:0000313" key="2">
    <source>
        <dbReference type="Proteomes" id="UP001234178"/>
    </source>
</evidence>
<gene>
    <name evidence="1" type="ORF">OUZ56_003477</name>
</gene>
<organism evidence="1 2">
    <name type="scientific">Daphnia magna</name>
    <dbReference type="NCBI Taxonomy" id="35525"/>
    <lineage>
        <taxon>Eukaryota</taxon>
        <taxon>Metazoa</taxon>
        <taxon>Ecdysozoa</taxon>
        <taxon>Arthropoda</taxon>
        <taxon>Crustacea</taxon>
        <taxon>Branchiopoda</taxon>
        <taxon>Diplostraca</taxon>
        <taxon>Cladocera</taxon>
        <taxon>Anomopoda</taxon>
        <taxon>Daphniidae</taxon>
        <taxon>Daphnia</taxon>
    </lineage>
</organism>
<protein>
    <submittedName>
        <fullName evidence="1">Uncharacterized protein</fullName>
    </submittedName>
</protein>
<keyword evidence="2" id="KW-1185">Reference proteome</keyword>
<name>A0ABR0A948_9CRUS</name>
<sequence length="144" mass="16797">MKFEGNYPALYTVAGGERCATKRGSSPFGTRLSLYVRCNFIPITRQELKWSWEHNTLCSLVMEKCMKLQEEFLDLVCWLGSTLRDYSCSHPTWICRSLGDVKQNKNHKTTSSPMVMNQREQLVQYHELIKTCALFLYTNPKWGF</sequence>
<proteinExistence type="predicted"/>
<reference evidence="1 2" key="1">
    <citation type="journal article" date="2023" name="Nucleic Acids Res.">
        <title>The hologenome of Daphnia magna reveals possible DNA methylation and microbiome-mediated evolution of the host genome.</title>
        <authorList>
            <person name="Chaturvedi A."/>
            <person name="Li X."/>
            <person name="Dhandapani V."/>
            <person name="Marshall H."/>
            <person name="Kissane S."/>
            <person name="Cuenca-Cambronero M."/>
            <person name="Asole G."/>
            <person name="Calvet F."/>
            <person name="Ruiz-Romero M."/>
            <person name="Marangio P."/>
            <person name="Guigo R."/>
            <person name="Rago D."/>
            <person name="Mirbahai L."/>
            <person name="Eastwood N."/>
            <person name="Colbourne J.K."/>
            <person name="Zhou J."/>
            <person name="Mallon E."/>
            <person name="Orsini L."/>
        </authorList>
    </citation>
    <scope>NUCLEOTIDE SEQUENCE [LARGE SCALE GENOMIC DNA]</scope>
    <source>
        <strain evidence="1">LRV0_1</strain>
    </source>
</reference>
<comment type="caution">
    <text evidence="1">The sequence shown here is derived from an EMBL/GenBank/DDBJ whole genome shotgun (WGS) entry which is preliminary data.</text>
</comment>
<evidence type="ECO:0000313" key="1">
    <source>
        <dbReference type="EMBL" id="KAK4021563.1"/>
    </source>
</evidence>
<dbReference type="Proteomes" id="UP001234178">
    <property type="component" value="Unassembled WGS sequence"/>
</dbReference>